<dbReference type="EMBL" id="CP051684">
    <property type="protein sequence ID" value="QJD92268.1"/>
    <property type="molecule type" value="Genomic_DNA"/>
</dbReference>
<dbReference type="RefSeq" id="WP_169113465.1">
    <property type="nucleotide sequence ID" value="NZ_CP051684.1"/>
</dbReference>
<organism evidence="2 3">
    <name type="scientific">Duganella dendranthematis</name>
    <dbReference type="NCBI Taxonomy" id="2728021"/>
    <lineage>
        <taxon>Bacteria</taxon>
        <taxon>Pseudomonadati</taxon>
        <taxon>Pseudomonadota</taxon>
        <taxon>Betaproteobacteria</taxon>
        <taxon>Burkholderiales</taxon>
        <taxon>Oxalobacteraceae</taxon>
        <taxon>Telluria group</taxon>
        <taxon>Duganella</taxon>
    </lineage>
</organism>
<evidence type="ECO:0008006" key="4">
    <source>
        <dbReference type="Google" id="ProtNLM"/>
    </source>
</evidence>
<dbReference type="SUPFAM" id="SSF63829">
    <property type="entry name" value="Calcium-dependent phosphotriesterase"/>
    <property type="match status" value="1"/>
</dbReference>
<keyword evidence="1" id="KW-0732">Signal</keyword>
<dbReference type="Proteomes" id="UP000503117">
    <property type="component" value="Chromosome"/>
</dbReference>
<dbReference type="InterPro" id="IPR015943">
    <property type="entry name" value="WD40/YVTN_repeat-like_dom_sf"/>
</dbReference>
<reference evidence="2 3" key="1">
    <citation type="submission" date="2020-04" db="EMBL/GenBank/DDBJ databases">
        <title>Genome sequencing of novel species.</title>
        <authorList>
            <person name="Heo J."/>
            <person name="Kim S.-J."/>
            <person name="Kim J.-S."/>
            <person name="Hong S.-B."/>
            <person name="Kwon S.-W."/>
        </authorList>
    </citation>
    <scope>NUCLEOTIDE SEQUENCE [LARGE SCALE GENOMIC DNA]</scope>
    <source>
        <strain evidence="2 3">AF9R3</strain>
    </source>
</reference>
<name>A0ABX6MDU3_9BURK</name>
<evidence type="ECO:0000256" key="1">
    <source>
        <dbReference type="SAM" id="SignalP"/>
    </source>
</evidence>
<evidence type="ECO:0000313" key="2">
    <source>
        <dbReference type="EMBL" id="QJD92268.1"/>
    </source>
</evidence>
<evidence type="ECO:0000313" key="3">
    <source>
        <dbReference type="Proteomes" id="UP000503117"/>
    </source>
</evidence>
<feature type="chain" id="PRO_5047466728" description="Two component regulator propeller domain-containing protein" evidence="1">
    <location>
        <begin position="24"/>
        <end position="243"/>
    </location>
</feature>
<keyword evidence="3" id="KW-1185">Reference proteome</keyword>
<accession>A0ABX6MDU3</accession>
<dbReference type="Gene3D" id="2.130.10.10">
    <property type="entry name" value="YVTN repeat-like/Quinoprotein amine dehydrogenase"/>
    <property type="match status" value="1"/>
</dbReference>
<feature type="signal peptide" evidence="1">
    <location>
        <begin position="1"/>
        <end position="23"/>
    </location>
</feature>
<sequence length="243" mass="25890">MQTLLRSALLCLILAVCTCRAAAAPDEAAADSKTELSQPVIDLLHTSWTAQEGAPAGISGIAQTPDGWIWIGSNSGLYKFDGVRFLRITGRQGPMASHISNIGVLKDGRLWVGYVYGGVSIQDGDGMRHFPTGPGGLPTTLVYDAALDASGRLWLATAAGSFYFDSRWHPARLSSDMPDGRCTPSCSTGKVRSGCDRKRECSHCLRGPISSSASCASLSAACWRNTRTAAYGRTARATPTFNW</sequence>
<gene>
    <name evidence="2" type="ORF">HH213_20525</name>
</gene>
<proteinExistence type="predicted"/>
<protein>
    <recommendedName>
        <fullName evidence="4">Two component regulator propeller domain-containing protein</fullName>
    </recommendedName>
</protein>